<proteinExistence type="predicted"/>
<keyword evidence="1" id="KW-1133">Transmembrane helix</keyword>
<organism evidence="2 3">
    <name type="scientific">Indibacter alkaliphilus (strain CCUG 57479 / KCTC 22604 / LW1)</name>
    <dbReference type="NCBI Taxonomy" id="1189612"/>
    <lineage>
        <taxon>Bacteria</taxon>
        <taxon>Pseudomonadati</taxon>
        <taxon>Bacteroidota</taxon>
        <taxon>Cytophagia</taxon>
        <taxon>Cytophagales</taxon>
        <taxon>Cyclobacteriaceae</taxon>
    </lineage>
</organism>
<keyword evidence="1" id="KW-0812">Transmembrane</keyword>
<dbReference type="EMBL" id="ALWO02000021">
    <property type="protein sequence ID" value="EOZ98932.1"/>
    <property type="molecule type" value="Genomic_DNA"/>
</dbReference>
<gene>
    <name evidence="2" type="ORF">A33Q_0915</name>
</gene>
<reference evidence="2 3" key="1">
    <citation type="journal article" date="2013" name="Genome Announc.">
        <title>Draft Genome Sequence of Indibacter alkaliphilus Strain LW1T, Isolated from Lonar Lake, a Haloalkaline Lake in the Buldana District of Maharashtra, India.</title>
        <authorList>
            <person name="Singh A."/>
            <person name="Kumar Jangir P."/>
            <person name="Sharma R."/>
            <person name="Singh A."/>
            <person name="Kumar Pinnaka A."/>
            <person name="Shivaji S."/>
        </authorList>
    </citation>
    <scope>NUCLEOTIDE SEQUENCE [LARGE SCALE GENOMIC DNA]</scope>
    <source>
        <strain evidence="3">CCUG 57479 / KCTC 22604 / LW1</strain>
    </source>
</reference>
<keyword evidence="3" id="KW-1185">Reference proteome</keyword>
<evidence type="ECO:0000313" key="3">
    <source>
        <dbReference type="Proteomes" id="UP000006073"/>
    </source>
</evidence>
<sequence length="97" mass="11240">MLGVELLPSGSIIYLGIERNAKRLGEFLGQQEQKLPKPIRRYVWGFLAMAYCFMLISGLWAERRGEEYLNHIQIPVLAPSDTVRENRLSFPLEIFED</sequence>
<dbReference type="AlphaFoldDB" id="S2DIX5"/>
<comment type="caution">
    <text evidence="2">The sequence shown here is derived from an EMBL/GenBank/DDBJ whole genome shotgun (WGS) entry which is preliminary data.</text>
</comment>
<protein>
    <submittedName>
        <fullName evidence="2">Uncharacterized protein</fullName>
    </submittedName>
</protein>
<accession>S2DIX5</accession>
<dbReference type="STRING" id="1189612.A33Q_0915"/>
<name>S2DIX5_INDAL</name>
<evidence type="ECO:0000256" key="1">
    <source>
        <dbReference type="SAM" id="Phobius"/>
    </source>
</evidence>
<keyword evidence="1" id="KW-0472">Membrane</keyword>
<dbReference type="Proteomes" id="UP000006073">
    <property type="component" value="Unassembled WGS sequence"/>
</dbReference>
<evidence type="ECO:0000313" key="2">
    <source>
        <dbReference type="EMBL" id="EOZ98932.1"/>
    </source>
</evidence>
<feature type="transmembrane region" description="Helical" evidence="1">
    <location>
        <begin position="42"/>
        <end position="61"/>
    </location>
</feature>